<evidence type="ECO:0000256" key="1">
    <source>
        <dbReference type="SAM" id="MobiDB-lite"/>
    </source>
</evidence>
<feature type="compositionally biased region" description="Polar residues" evidence="1">
    <location>
        <begin position="68"/>
        <end position="78"/>
    </location>
</feature>
<organism evidence="3 4">
    <name type="scientific">Lecanosticta acicola</name>
    <dbReference type="NCBI Taxonomy" id="111012"/>
    <lineage>
        <taxon>Eukaryota</taxon>
        <taxon>Fungi</taxon>
        <taxon>Dikarya</taxon>
        <taxon>Ascomycota</taxon>
        <taxon>Pezizomycotina</taxon>
        <taxon>Dothideomycetes</taxon>
        <taxon>Dothideomycetidae</taxon>
        <taxon>Mycosphaerellales</taxon>
        <taxon>Mycosphaerellaceae</taxon>
        <taxon>Lecanosticta</taxon>
    </lineage>
</organism>
<proteinExistence type="predicted"/>
<feature type="compositionally biased region" description="Low complexity" evidence="1">
    <location>
        <begin position="220"/>
        <end position="229"/>
    </location>
</feature>
<dbReference type="AlphaFoldDB" id="A0AAI8YXA6"/>
<keyword evidence="2" id="KW-0812">Transmembrane</keyword>
<feature type="region of interest" description="Disordered" evidence="1">
    <location>
        <begin position="737"/>
        <end position="822"/>
    </location>
</feature>
<feature type="compositionally biased region" description="Polar residues" evidence="1">
    <location>
        <begin position="301"/>
        <end position="319"/>
    </location>
</feature>
<keyword evidence="2" id="KW-0472">Membrane</keyword>
<feature type="compositionally biased region" description="Polar residues" evidence="1">
    <location>
        <begin position="202"/>
        <end position="211"/>
    </location>
</feature>
<feature type="region of interest" description="Disordered" evidence="1">
    <location>
        <begin position="380"/>
        <end position="477"/>
    </location>
</feature>
<evidence type="ECO:0000313" key="4">
    <source>
        <dbReference type="Proteomes" id="UP001296104"/>
    </source>
</evidence>
<feature type="compositionally biased region" description="Acidic residues" evidence="1">
    <location>
        <begin position="106"/>
        <end position="115"/>
    </location>
</feature>
<feature type="compositionally biased region" description="Polar residues" evidence="1">
    <location>
        <begin position="539"/>
        <end position="553"/>
    </location>
</feature>
<keyword evidence="2" id="KW-1133">Transmembrane helix</keyword>
<feature type="region of interest" description="Disordered" evidence="1">
    <location>
        <begin position="517"/>
        <end position="648"/>
    </location>
</feature>
<evidence type="ECO:0008006" key="5">
    <source>
        <dbReference type="Google" id="ProtNLM"/>
    </source>
</evidence>
<keyword evidence="4" id="KW-1185">Reference proteome</keyword>
<feature type="transmembrane region" description="Helical" evidence="2">
    <location>
        <begin position="950"/>
        <end position="973"/>
    </location>
</feature>
<feature type="compositionally biased region" description="Polar residues" evidence="1">
    <location>
        <begin position="627"/>
        <end position="648"/>
    </location>
</feature>
<reference evidence="3" key="1">
    <citation type="submission" date="2023-11" db="EMBL/GenBank/DDBJ databases">
        <authorList>
            <person name="Alioto T."/>
            <person name="Alioto T."/>
            <person name="Gomez Garrido J."/>
        </authorList>
    </citation>
    <scope>NUCLEOTIDE SEQUENCE</scope>
</reference>
<accession>A0AAI8YXA6</accession>
<feature type="compositionally biased region" description="Low complexity" evidence="1">
    <location>
        <begin position="13"/>
        <end position="29"/>
    </location>
</feature>
<feature type="compositionally biased region" description="Polar residues" evidence="1">
    <location>
        <begin position="141"/>
        <end position="150"/>
    </location>
</feature>
<dbReference type="Proteomes" id="UP001296104">
    <property type="component" value="Unassembled WGS sequence"/>
</dbReference>
<feature type="compositionally biased region" description="Basic and acidic residues" evidence="1">
    <location>
        <begin position="237"/>
        <end position="247"/>
    </location>
</feature>
<name>A0AAI8YXA6_9PEZI</name>
<evidence type="ECO:0000313" key="3">
    <source>
        <dbReference type="EMBL" id="CAK3976278.1"/>
    </source>
</evidence>
<dbReference type="EMBL" id="CAVMBE010000018">
    <property type="protein sequence ID" value="CAK3976278.1"/>
    <property type="molecule type" value="Genomic_DNA"/>
</dbReference>
<feature type="compositionally biased region" description="Low complexity" evidence="1">
    <location>
        <begin position="278"/>
        <end position="288"/>
    </location>
</feature>
<protein>
    <recommendedName>
        <fullName evidence="5">Serine-rich protein</fullName>
    </recommendedName>
</protein>
<gene>
    <name evidence="3" type="ORF">LECACI_7A003685</name>
</gene>
<comment type="caution">
    <text evidence="3">The sequence shown here is derived from an EMBL/GenBank/DDBJ whole genome shotgun (WGS) entry which is preliminary data.</text>
</comment>
<feature type="transmembrane region" description="Helical" evidence="2">
    <location>
        <begin position="878"/>
        <end position="899"/>
    </location>
</feature>
<sequence>MFLDPEPKRPKTSNSSRSSIASSSVASNSTGDVSGTSRRDMSSGFFASSRPIISPRDSQTTRRKALHQRSNSKNTEQLPSPILEQPTVRLVNPSPSPPHTRHAAADEEDGDSDEGAEAHRPQQNQQDQGARLPRSDRGEQASVSNPTISAASRDFDVSEPHYLAAAEEEGTLPPNDSQHELRTPRWHRRSTSSGTYSQSSTLQDSETAFSKKSTKSERYSSLSQLSTLLGTPTPYEQELRERVEADSLARGGPAHALETLQEASPERPARLSTIRPVPSSDTSSSSPTQRGPGSRSRDDSPTTIRPRTSPSDLEQTPNVSRRRSRRTFSDSSVQSPPSIDNLRHIAFSAASHDQERSKSLAISEKTFPYHSSPNFIAYTPDSAGPSYRDPLRHATSTESIPSRLQYGPVARPGTGRSLANSTSWDSLEPGNTPPPLYIPKKRLRHKSGAESLKAQASASYGTETMADDDIDTLPFPKRPFSSHLSTIASESAESQSGNASQHLSHFSIGSGVLTGDDSSSLPLSPAGHRRHSSAPADSFTPSLGTRGTSSSGFQEEVGDMTLGSYREQSAVPQPLFKAETGPEGTRRYDGPLPPLPPMPKSRDSDENFDTLSALQTPPLRQKRSGYSIRQRSNSTPSHSRQQSQISYVESDRFSQGSSLFPTWARHFYTGLAVLPSKPSFASLSTASRQATGHGRNGSSWTERSITSQLGTGYASVEPSSPASSHFLPAIFRTLTRKKLGSQRDSRSSRIRRSGRSRPSQDRPSQDSMAINPATPAEGTEDVLPSGQPRWGTLKDHDDPPSPQNQGRRLVRKYSKQRQWDQMEFPRPMTKDRLSDFGVHAPRLAPSKRASQNRLSAWQAPSFVSSLDTLFTSRCNRQILFFALGFVCPLSWMLAAVLPLPKKPVSASEFEASLENSEEDVAMAMIKHEAGDAERRWREEKVFMKATWWRMLNRIMSVVGLLVIGAAIALAVIATR</sequence>
<feature type="region of interest" description="Disordered" evidence="1">
    <location>
        <begin position="1"/>
        <end position="341"/>
    </location>
</feature>
<feature type="compositionally biased region" description="Low complexity" evidence="1">
    <location>
        <begin position="191"/>
        <end position="201"/>
    </location>
</feature>
<evidence type="ECO:0000256" key="2">
    <source>
        <dbReference type="SAM" id="Phobius"/>
    </source>
</evidence>